<feature type="transmembrane region" description="Helical" evidence="1">
    <location>
        <begin position="120"/>
        <end position="139"/>
    </location>
</feature>
<dbReference type="STRING" id="1797259.A2989_03240"/>
<keyword evidence="1" id="KW-0812">Transmembrane</keyword>
<proteinExistence type="predicted"/>
<gene>
    <name evidence="2" type="ORF">A2989_03240</name>
</gene>
<name>A0A1F4ZBC8_9BACT</name>
<keyword evidence="1" id="KW-0472">Membrane</keyword>
<feature type="transmembrane region" description="Helical" evidence="1">
    <location>
        <begin position="48"/>
        <end position="71"/>
    </location>
</feature>
<evidence type="ECO:0000313" key="3">
    <source>
        <dbReference type="Proteomes" id="UP000177080"/>
    </source>
</evidence>
<dbReference type="EMBL" id="MEXN01000005">
    <property type="protein sequence ID" value="OGD03669.1"/>
    <property type="molecule type" value="Genomic_DNA"/>
</dbReference>
<accession>A0A1F4ZBC8</accession>
<sequence>MTKPQTRLPDGQVSSHKLILLIAYLLILSVPGVTWVKNSGWSGGVVYGLARLAGLYAFTLMTLQVGIGGLADKLRPIFGARIIRWHIWQGTVAFSLAMLHPVLMAVVFGVGEVLRMGGDAVWGKIALNLLIISVLAGAMRAQPWLVRYWRWVHRLNYVILAMVWWHSWRLGTDTHTWPMAGIYLLAPVVLVWALTNKLLESRILSKYGYR</sequence>
<dbReference type="AlphaFoldDB" id="A0A1F4ZBC8"/>
<feature type="transmembrane region" description="Helical" evidence="1">
    <location>
        <begin position="151"/>
        <end position="168"/>
    </location>
</feature>
<feature type="transmembrane region" description="Helical" evidence="1">
    <location>
        <begin position="18"/>
        <end position="36"/>
    </location>
</feature>
<dbReference type="Proteomes" id="UP000177080">
    <property type="component" value="Unassembled WGS sequence"/>
</dbReference>
<organism evidence="2 3">
    <name type="scientific">Candidatus Amesbacteria bacterium RIFCSPLOWO2_01_FULL_48_25</name>
    <dbReference type="NCBI Taxonomy" id="1797259"/>
    <lineage>
        <taxon>Bacteria</taxon>
        <taxon>Candidatus Amesiibacteriota</taxon>
    </lineage>
</organism>
<feature type="transmembrane region" description="Helical" evidence="1">
    <location>
        <begin position="92"/>
        <end position="114"/>
    </location>
</feature>
<evidence type="ECO:0000313" key="2">
    <source>
        <dbReference type="EMBL" id="OGD03669.1"/>
    </source>
</evidence>
<keyword evidence="1" id="KW-1133">Transmembrane helix</keyword>
<feature type="transmembrane region" description="Helical" evidence="1">
    <location>
        <begin position="180"/>
        <end position="199"/>
    </location>
</feature>
<evidence type="ECO:0000256" key="1">
    <source>
        <dbReference type="SAM" id="Phobius"/>
    </source>
</evidence>
<protein>
    <recommendedName>
        <fullName evidence="4">Ferric oxidoreductase domain-containing protein</fullName>
    </recommendedName>
</protein>
<reference evidence="2 3" key="1">
    <citation type="journal article" date="2016" name="Nat. Commun.">
        <title>Thousands of microbial genomes shed light on interconnected biogeochemical processes in an aquifer system.</title>
        <authorList>
            <person name="Anantharaman K."/>
            <person name="Brown C.T."/>
            <person name="Hug L.A."/>
            <person name="Sharon I."/>
            <person name="Castelle C.J."/>
            <person name="Probst A.J."/>
            <person name="Thomas B.C."/>
            <person name="Singh A."/>
            <person name="Wilkins M.J."/>
            <person name="Karaoz U."/>
            <person name="Brodie E.L."/>
            <person name="Williams K.H."/>
            <person name="Hubbard S.S."/>
            <person name="Banfield J.F."/>
        </authorList>
    </citation>
    <scope>NUCLEOTIDE SEQUENCE [LARGE SCALE GENOMIC DNA]</scope>
</reference>
<evidence type="ECO:0008006" key="4">
    <source>
        <dbReference type="Google" id="ProtNLM"/>
    </source>
</evidence>
<comment type="caution">
    <text evidence="2">The sequence shown here is derived from an EMBL/GenBank/DDBJ whole genome shotgun (WGS) entry which is preliminary data.</text>
</comment>